<dbReference type="AlphaFoldDB" id="A0AAD7EIC6"/>
<comment type="caution">
    <text evidence="3">The sequence shown here is derived from an EMBL/GenBank/DDBJ whole genome shotgun (WGS) entry which is preliminary data.</text>
</comment>
<evidence type="ECO:0000313" key="3">
    <source>
        <dbReference type="EMBL" id="KAJ7328090.1"/>
    </source>
</evidence>
<evidence type="ECO:0000256" key="2">
    <source>
        <dbReference type="SAM" id="Phobius"/>
    </source>
</evidence>
<gene>
    <name evidence="3" type="ORF">DFH08DRAFT_1084655</name>
</gene>
<evidence type="ECO:0000313" key="4">
    <source>
        <dbReference type="Proteomes" id="UP001218218"/>
    </source>
</evidence>
<dbReference type="Proteomes" id="UP001218218">
    <property type="component" value="Unassembled WGS sequence"/>
</dbReference>
<keyword evidence="4" id="KW-1185">Reference proteome</keyword>
<sequence length="122" mass="13497">MTSALTNMRSCSLAASPPPRAPMRATHVALELLFCGTASFLLTSALLPLFGLQACVWTVFRVTALCTLAVFALFETFRGRCSSPHRDLCPTPNENPEFKLDPRRWRDREEGWGAEKRAVGAI</sequence>
<feature type="transmembrane region" description="Helical" evidence="2">
    <location>
        <begin position="56"/>
        <end position="74"/>
    </location>
</feature>
<proteinExistence type="predicted"/>
<accession>A0AAD7EIC6</accession>
<feature type="region of interest" description="Disordered" evidence="1">
    <location>
        <begin position="1"/>
        <end position="20"/>
    </location>
</feature>
<keyword evidence="2" id="KW-0472">Membrane</keyword>
<protein>
    <submittedName>
        <fullName evidence="3">Uncharacterized protein</fullName>
    </submittedName>
</protein>
<organism evidence="3 4">
    <name type="scientific">Mycena albidolilacea</name>
    <dbReference type="NCBI Taxonomy" id="1033008"/>
    <lineage>
        <taxon>Eukaryota</taxon>
        <taxon>Fungi</taxon>
        <taxon>Dikarya</taxon>
        <taxon>Basidiomycota</taxon>
        <taxon>Agaricomycotina</taxon>
        <taxon>Agaricomycetes</taxon>
        <taxon>Agaricomycetidae</taxon>
        <taxon>Agaricales</taxon>
        <taxon>Marasmiineae</taxon>
        <taxon>Mycenaceae</taxon>
        <taxon>Mycena</taxon>
    </lineage>
</organism>
<keyword evidence="2" id="KW-1133">Transmembrane helix</keyword>
<dbReference type="EMBL" id="JARIHO010000040">
    <property type="protein sequence ID" value="KAJ7328090.1"/>
    <property type="molecule type" value="Genomic_DNA"/>
</dbReference>
<evidence type="ECO:0000256" key="1">
    <source>
        <dbReference type="SAM" id="MobiDB-lite"/>
    </source>
</evidence>
<keyword evidence="2" id="KW-0812">Transmembrane</keyword>
<name>A0AAD7EIC6_9AGAR</name>
<reference evidence="3" key="1">
    <citation type="submission" date="2023-03" db="EMBL/GenBank/DDBJ databases">
        <title>Massive genome expansion in bonnet fungi (Mycena s.s.) driven by repeated elements and novel gene families across ecological guilds.</title>
        <authorList>
            <consortium name="Lawrence Berkeley National Laboratory"/>
            <person name="Harder C.B."/>
            <person name="Miyauchi S."/>
            <person name="Viragh M."/>
            <person name="Kuo A."/>
            <person name="Thoen E."/>
            <person name="Andreopoulos B."/>
            <person name="Lu D."/>
            <person name="Skrede I."/>
            <person name="Drula E."/>
            <person name="Henrissat B."/>
            <person name="Morin E."/>
            <person name="Kohler A."/>
            <person name="Barry K."/>
            <person name="LaButti K."/>
            <person name="Morin E."/>
            <person name="Salamov A."/>
            <person name="Lipzen A."/>
            <person name="Mereny Z."/>
            <person name="Hegedus B."/>
            <person name="Baldrian P."/>
            <person name="Stursova M."/>
            <person name="Weitz H."/>
            <person name="Taylor A."/>
            <person name="Grigoriev I.V."/>
            <person name="Nagy L.G."/>
            <person name="Martin F."/>
            <person name="Kauserud H."/>
        </authorList>
    </citation>
    <scope>NUCLEOTIDE SEQUENCE</scope>
    <source>
        <strain evidence="3">CBHHK002</strain>
    </source>
</reference>
<feature type="transmembrane region" description="Helical" evidence="2">
    <location>
        <begin position="28"/>
        <end position="50"/>
    </location>
</feature>